<dbReference type="Pfam" id="PF00675">
    <property type="entry name" value="Peptidase_M16"/>
    <property type="match status" value="1"/>
</dbReference>
<dbReference type="InterPro" id="IPR011765">
    <property type="entry name" value="Pept_M16_N"/>
</dbReference>
<organism evidence="5 6">
    <name type="scientific">Alkanindiges illinoisensis</name>
    <dbReference type="NCBI Taxonomy" id="197183"/>
    <lineage>
        <taxon>Bacteria</taxon>
        <taxon>Pseudomonadati</taxon>
        <taxon>Pseudomonadota</taxon>
        <taxon>Gammaproteobacteria</taxon>
        <taxon>Moraxellales</taxon>
        <taxon>Moraxellaceae</taxon>
        <taxon>Alkanindiges</taxon>
    </lineage>
</organism>
<dbReference type="EMBL" id="SNTY01000088">
    <property type="protein sequence ID" value="TEU23090.1"/>
    <property type="molecule type" value="Genomic_DNA"/>
</dbReference>
<gene>
    <name evidence="5" type="ORF">E2B99_14450</name>
</gene>
<evidence type="ECO:0000256" key="1">
    <source>
        <dbReference type="SAM" id="MobiDB-lite"/>
    </source>
</evidence>
<dbReference type="InterPro" id="IPR007863">
    <property type="entry name" value="Peptidase_M16_C"/>
</dbReference>
<keyword evidence="6" id="KW-1185">Reference proteome</keyword>
<feature type="domain" description="Peptidase M16 N-terminal" evidence="3">
    <location>
        <begin position="99"/>
        <end position="243"/>
    </location>
</feature>
<comment type="caution">
    <text evidence="5">The sequence shown here is derived from an EMBL/GenBank/DDBJ whole genome shotgun (WGS) entry which is preliminary data.</text>
</comment>
<evidence type="ECO:0000256" key="2">
    <source>
        <dbReference type="SAM" id="SignalP"/>
    </source>
</evidence>
<name>A0A4Y7X8H7_9GAMM</name>
<feature type="domain" description="Peptidase M16 C-terminal" evidence="4">
    <location>
        <begin position="249"/>
        <end position="426"/>
    </location>
</feature>
<feature type="signal peptide" evidence="2">
    <location>
        <begin position="1"/>
        <end position="29"/>
    </location>
</feature>
<dbReference type="InterPro" id="IPR050361">
    <property type="entry name" value="MPP/UQCRC_Complex"/>
</dbReference>
<dbReference type="STRING" id="1120977.GCA_000619845_00957"/>
<dbReference type="PANTHER" id="PTHR11851:SF224">
    <property type="entry name" value="PROCESSING PROTEASE"/>
    <property type="match status" value="1"/>
</dbReference>
<sequence length="571" mass="61447">MNQFIYNTMFCSRPLISRFSASFLSVAMAATTISPLAMSTAWAEESHQAEPSDAPITSLATLSSLRNIAASGAVAIKTPAIESLSTKTGTPTLFVAAPELPIVDIRLTFDAGSARDSELRDGLYGLASLTSQLLDEGTSTQSTDDIAANFERLGAEFSATSYRDMFTVSLRTLSDPAYFNPAVDQLLAILKDAQFPQTSIDRVLNNAAIGQQQRKESPGAVVGIRFYRELYGKHPYAEPTTGTEASLKKITPQDIRNFKDTYLVAKNLNIAITGQLSRDQAQQLANRISQSLPAGQKARPLPAPQPLTNAKTVAVPFNSSQSHVMIGQLGITRDNHDIYALTVGNEMLGGDGFNALLMKELREKRGLTYGAYSGFTSMRTTGPFIISYSTRGDQAVESIKVTKQTLQNFLSQPLDQQLLSETREGLLKSYPLSLSSNESILGYLGMIGFYGLPTSYLADYPKKIEAVTPQEIQAALRKYIQPSSMLTVVVGQPFNSSALNTPIVPATATSQPGEVPVVPTDAMPKDTDNKESIGTAPAQQPSLQDPQPVSSVDATQPTDTALPSISQTGQP</sequence>
<evidence type="ECO:0000313" key="5">
    <source>
        <dbReference type="EMBL" id="TEU23090.1"/>
    </source>
</evidence>
<reference evidence="5 6" key="1">
    <citation type="submission" date="2019-03" db="EMBL/GenBank/DDBJ databases">
        <title>Alkanindiges illinoisensis: a potential pathogenic isolated from ascites of a gastric cancer patient with abdominal metastasis.</title>
        <authorList>
            <person name="Hu X."/>
            <person name="Yang B."/>
            <person name="Yan X."/>
            <person name="Lin L."/>
            <person name="Zhao H."/>
            <person name="Zhou F."/>
            <person name="Su B."/>
            <person name="Chen J."/>
            <person name="Rui Y."/>
            <person name="Wang Q."/>
            <person name="Zheng L."/>
        </authorList>
    </citation>
    <scope>NUCLEOTIDE SEQUENCE [LARGE SCALE GENOMIC DNA]</scope>
    <source>
        <strain evidence="5 6">NFYY 23406</strain>
    </source>
</reference>
<evidence type="ECO:0000259" key="3">
    <source>
        <dbReference type="Pfam" id="PF00675"/>
    </source>
</evidence>
<feature type="compositionally biased region" description="Polar residues" evidence="1">
    <location>
        <begin position="537"/>
        <end position="571"/>
    </location>
</feature>
<accession>A0A4Y7X8H7</accession>
<protein>
    <submittedName>
        <fullName evidence="5">Insulinase family protein</fullName>
    </submittedName>
</protein>
<dbReference type="InterPro" id="IPR011249">
    <property type="entry name" value="Metalloenz_LuxS/M16"/>
</dbReference>
<feature type="region of interest" description="Disordered" evidence="1">
    <location>
        <begin position="505"/>
        <end position="571"/>
    </location>
</feature>
<dbReference type="Proteomes" id="UP000297834">
    <property type="component" value="Unassembled WGS sequence"/>
</dbReference>
<evidence type="ECO:0000259" key="4">
    <source>
        <dbReference type="Pfam" id="PF05193"/>
    </source>
</evidence>
<dbReference type="Pfam" id="PF05193">
    <property type="entry name" value="Peptidase_M16_C"/>
    <property type="match status" value="1"/>
</dbReference>
<dbReference type="Gene3D" id="3.30.830.10">
    <property type="entry name" value="Metalloenzyme, LuxS/M16 peptidase-like"/>
    <property type="match status" value="2"/>
</dbReference>
<proteinExistence type="predicted"/>
<dbReference type="SUPFAM" id="SSF63411">
    <property type="entry name" value="LuxS/MPP-like metallohydrolase"/>
    <property type="match status" value="2"/>
</dbReference>
<dbReference type="GO" id="GO:0046872">
    <property type="term" value="F:metal ion binding"/>
    <property type="evidence" value="ECO:0007669"/>
    <property type="project" value="InterPro"/>
</dbReference>
<dbReference type="PANTHER" id="PTHR11851">
    <property type="entry name" value="METALLOPROTEASE"/>
    <property type="match status" value="1"/>
</dbReference>
<evidence type="ECO:0000313" key="6">
    <source>
        <dbReference type="Proteomes" id="UP000297834"/>
    </source>
</evidence>
<dbReference type="RefSeq" id="WP_134246049.1">
    <property type="nucleotide sequence ID" value="NZ_SNTY01000088.1"/>
</dbReference>
<dbReference type="OrthoDB" id="9811314at2"/>
<keyword evidence="2" id="KW-0732">Signal</keyword>
<feature type="chain" id="PRO_5021189808" evidence="2">
    <location>
        <begin position="30"/>
        <end position="571"/>
    </location>
</feature>
<dbReference type="AlphaFoldDB" id="A0A4Y7X8H7"/>